<feature type="compositionally biased region" description="Basic and acidic residues" evidence="1">
    <location>
        <begin position="47"/>
        <end position="94"/>
    </location>
</feature>
<feature type="compositionally biased region" description="Basic residues" evidence="1">
    <location>
        <begin position="95"/>
        <end position="120"/>
    </location>
</feature>
<dbReference type="Proteomes" id="UP001243989">
    <property type="component" value="Unassembled WGS sequence"/>
</dbReference>
<evidence type="ECO:0000313" key="2">
    <source>
        <dbReference type="EMBL" id="KAK1635774.1"/>
    </source>
</evidence>
<dbReference type="EMBL" id="JAHMHQ010000012">
    <property type="protein sequence ID" value="KAK1635774.1"/>
    <property type="molecule type" value="Genomic_DNA"/>
</dbReference>
<accession>A0AAI9ZS10</accession>
<dbReference type="RefSeq" id="XP_060444381.1">
    <property type="nucleotide sequence ID" value="XM_060588053.1"/>
</dbReference>
<feature type="compositionally biased region" description="Basic and acidic residues" evidence="1">
    <location>
        <begin position="1"/>
        <end position="14"/>
    </location>
</feature>
<comment type="caution">
    <text evidence="2">The sequence shown here is derived from an EMBL/GenBank/DDBJ whole genome shotgun (WGS) entry which is preliminary data.</text>
</comment>
<dbReference type="AlphaFoldDB" id="A0AAI9ZS10"/>
<dbReference type="GeneID" id="85472915"/>
<name>A0AAI9ZS10_9PEZI</name>
<reference evidence="2" key="1">
    <citation type="submission" date="2021-06" db="EMBL/GenBank/DDBJ databases">
        <title>Comparative genomics, transcriptomics and evolutionary studies reveal genomic signatures of adaptation to plant cell wall in hemibiotrophic fungi.</title>
        <authorList>
            <consortium name="DOE Joint Genome Institute"/>
            <person name="Baroncelli R."/>
            <person name="Diaz J.F."/>
            <person name="Benocci T."/>
            <person name="Peng M."/>
            <person name="Battaglia E."/>
            <person name="Haridas S."/>
            <person name="Andreopoulos W."/>
            <person name="Labutti K."/>
            <person name="Pangilinan J."/>
            <person name="Floch G.L."/>
            <person name="Makela M.R."/>
            <person name="Henrissat B."/>
            <person name="Grigoriev I.V."/>
            <person name="Crouch J.A."/>
            <person name="De Vries R.P."/>
            <person name="Sukno S.A."/>
            <person name="Thon M.R."/>
        </authorList>
    </citation>
    <scope>NUCLEOTIDE SEQUENCE</scope>
    <source>
        <strain evidence="2">CBS 102054</strain>
    </source>
</reference>
<gene>
    <name evidence="2" type="ORF">BDP81DRAFT_395324</name>
</gene>
<proteinExistence type="predicted"/>
<evidence type="ECO:0000256" key="1">
    <source>
        <dbReference type="SAM" id="MobiDB-lite"/>
    </source>
</evidence>
<protein>
    <submittedName>
        <fullName evidence="2">Uncharacterized protein</fullName>
    </submittedName>
</protein>
<keyword evidence="3" id="KW-1185">Reference proteome</keyword>
<feature type="region of interest" description="Disordered" evidence="1">
    <location>
        <begin position="1"/>
        <end position="129"/>
    </location>
</feature>
<sequence>MSYNKYDLRDEYPTRRRHQSPTYSDLSVGTPEYSPTRDAGAVRVAHKHYESPDRRGRVEVYEEDRYRPRNRDYYYEERRPRSRPRSEVYDSDRSHHSHRHGHGHHRHHSHTHSRSKRRHSTSGPNWGQAAVAAASAGIIEAGLARHDRDRTARVMTAAAGAGAIDAVAGKHGEKPHRTWENVVGSTVGGLVVDRMAHGSGRRHEVHR</sequence>
<organism evidence="2 3">
    <name type="scientific">Colletotrichum phormii</name>
    <dbReference type="NCBI Taxonomy" id="359342"/>
    <lineage>
        <taxon>Eukaryota</taxon>
        <taxon>Fungi</taxon>
        <taxon>Dikarya</taxon>
        <taxon>Ascomycota</taxon>
        <taxon>Pezizomycotina</taxon>
        <taxon>Sordariomycetes</taxon>
        <taxon>Hypocreomycetidae</taxon>
        <taxon>Glomerellales</taxon>
        <taxon>Glomerellaceae</taxon>
        <taxon>Colletotrichum</taxon>
        <taxon>Colletotrichum acutatum species complex</taxon>
    </lineage>
</organism>
<evidence type="ECO:0000313" key="3">
    <source>
        <dbReference type="Proteomes" id="UP001243989"/>
    </source>
</evidence>